<dbReference type="Gene3D" id="1.10.533.10">
    <property type="entry name" value="Death Domain, Fas"/>
    <property type="match status" value="1"/>
</dbReference>
<sequence>MRIFIKYKNKISKITGQSITYYAQLLSVIDMSDDQINKSDGKSLMNINRLSYSSFKDVADVLEERNDWRKLIEFTPCSSPETCSKYPSTSSAEHVLYELGDQGKTVSDLLLLLDKMRIEKAQLVLRRKYVPVKIVKQSAETIKR</sequence>
<keyword evidence="1" id="KW-1185">Reference proteome</keyword>
<dbReference type="AlphaFoldDB" id="A0A915JXK3"/>
<dbReference type="SUPFAM" id="SSF47986">
    <property type="entry name" value="DEATH domain"/>
    <property type="match status" value="1"/>
</dbReference>
<dbReference type="InterPro" id="IPR011029">
    <property type="entry name" value="DEATH-like_dom_sf"/>
</dbReference>
<name>A0A915JXK3_ROMCU</name>
<reference evidence="2" key="1">
    <citation type="submission" date="2022-11" db="UniProtKB">
        <authorList>
            <consortium name="WormBaseParasite"/>
        </authorList>
    </citation>
    <scope>IDENTIFICATION</scope>
</reference>
<evidence type="ECO:0000313" key="1">
    <source>
        <dbReference type="Proteomes" id="UP000887565"/>
    </source>
</evidence>
<protein>
    <submittedName>
        <fullName evidence="2">Uncharacterized protein</fullName>
    </submittedName>
</protein>
<organism evidence="1 2">
    <name type="scientific">Romanomermis culicivorax</name>
    <name type="common">Nematode worm</name>
    <dbReference type="NCBI Taxonomy" id="13658"/>
    <lineage>
        <taxon>Eukaryota</taxon>
        <taxon>Metazoa</taxon>
        <taxon>Ecdysozoa</taxon>
        <taxon>Nematoda</taxon>
        <taxon>Enoplea</taxon>
        <taxon>Dorylaimia</taxon>
        <taxon>Mermithida</taxon>
        <taxon>Mermithoidea</taxon>
        <taxon>Mermithidae</taxon>
        <taxon>Romanomermis</taxon>
    </lineage>
</organism>
<accession>A0A915JXK3</accession>
<proteinExistence type="predicted"/>
<dbReference type="WBParaSite" id="nRc.2.0.1.t31176-RA">
    <property type="protein sequence ID" value="nRc.2.0.1.t31176-RA"/>
    <property type="gene ID" value="nRc.2.0.1.g31176"/>
</dbReference>
<dbReference type="Proteomes" id="UP000887565">
    <property type="component" value="Unplaced"/>
</dbReference>
<evidence type="ECO:0000313" key="2">
    <source>
        <dbReference type="WBParaSite" id="nRc.2.0.1.t31176-RA"/>
    </source>
</evidence>